<dbReference type="EMBL" id="JANAKD010000456">
    <property type="protein sequence ID" value="KAJ3493733.1"/>
    <property type="molecule type" value="Genomic_DNA"/>
</dbReference>
<accession>A0ACC1QXK2</accession>
<dbReference type="Proteomes" id="UP001148737">
    <property type="component" value="Unassembled WGS sequence"/>
</dbReference>
<evidence type="ECO:0000313" key="2">
    <source>
        <dbReference type="Proteomes" id="UP001148737"/>
    </source>
</evidence>
<organism evidence="1 2">
    <name type="scientific">Lecanicillium saksenae</name>
    <dbReference type="NCBI Taxonomy" id="468837"/>
    <lineage>
        <taxon>Eukaryota</taxon>
        <taxon>Fungi</taxon>
        <taxon>Dikarya</taxon>
        <taxon>Ascomycota</taxon>
        <taxon>Pezizomycotina</taxon>
        <taxon>Sordariomycetes</taxon>
        <taxon>Hypocreomycetidae</taxon>
        <taxon>Hypocreales</taxon>
        <taxon>Cordycipitaceae</taxon>
        <taxon>Lecanicillium</taxon>
    </lineage>
</organism>
<gene>
    <name evidence="1" type="ORF">NLG97_g4550</name>
</gene>
<reference evidence="1" key="1">
    <citation type="submission" date="2022-07" db="EMBL/GenBank/DDBJ databases">
        <title>Genome Sequence of Lecanicillium saksenae.</title>
        <authorList>
            <person name="Buettner E."/>
        </authorList>
    </citation>
    <scope>NUCLEOTIDE SEQUENCE</scope>
    <source>
        <strain evidence="1">VT-O1</strain>
    </source>
</reference>
<keyword evidence="2" id="KW-1185">Reference proteome</keyword>
<name>A0ACC1QXK2_9HYPO</name>
<protein>
    <submittedName>
        <fullName evidence="1">Uncharacterized protein</fullName>
    </submittedName>
</protein>
<proteinExistence type="predicted"/>
<evidence type="ECO:0000313" key="1">
    <source>
        <dbReference type="EMBL" id="KAJ3493733.1"/>
    </source>
</evidence>
<sequence length="574" mass="61444">MAEKQGATNGPRPDGDKLAYGKAEGGNPPPTGLSFWLLIIAVFSVMFLVSLDKMIISTAIPQITDEFHSNKDIGWYGTAYLLTNCSYQLVFGKLYTFLPVKPTFLATLLLFEIGSAICGAAPNSVAFILGRVIAGFGAGGVLPGVIVILVYAVPLQSRAKYFGFFGAIFGLASVLGPTVGGAFTTHVTWRWCFYINLPIGGVVMLLVQFLLHAPEQPGTIKSFKEQLKQSNALGFICLVPGVVSLCLALQYGGTTYAWNNWRIILLFVISLLLLIGFVVVQFLLPEQAILPPRVLVQRSILAGFWTSICIGAHQTIFLYYMPLWFQAIKDKSAIQSGVDLLPMVLVTAGISILNGQLISFCGYYTPSLIFGACLTAVGAGLLTMLGVHSPNGMWIGFLIVYGLGQGFTSQAPNMAAQTVLPKKDISIGSSLMFFGQTLFGAIFVSVGQNVLDNQLAKRMADIPGASEALKNSTGATNVLDLIDSQYLGRALEGYNDALRAVFQVGLCIACLAVPGALAMEWRTVKKKFPPKDGSSAEKAKGQGNMPAEGKGEEKPAEKSHKAEEAPVNAAAEQK</sequence>
<comment type="caution">
    <text evidence="1">The sequence shown here is derived from an EMBL/GenBank/DDBJ whole genome shotgun (WGS) entry which is preliminary data.</text>
</comment>